<evidence type="ECO:0000259" key="1">
    <source>
        <dbReference type="Pfam" id="PF18347"/>
    </source>
</evidence>
<dbReference type="Pfam" id="PF18347">
    <property type="entry name" value="DUF5606"/>
    <property type="match status" value="1"/>
</dbReference>
<dbReference type="InterPro" id="IPR049282">
    <property type="entry name" value="BVU_3817_N_sf"/>
</dbReference>
<evidence type="ECO:0000313" key="5">
    <source>
        <dbReference type="EMBL" id="MQN12529.1"/>
    </source>
</evidence>
<dbReference type="Pfam" id="PF21186">
    <property type="entry name" value="DUF6852"/>
    <property type="match status" value="1"/>
</dbReference>
<sequence length="149" mass="16792">METILSIAGKPGLYKLVSRGNRTLIVETLDETHKRVPAFATDRVTSLGDIAMYTDADEVPLWEVLDSVSKKEEGKPSSFNYKKAPAAELHDYFAEVLPNYDRDRVHDSDIKKLLQWYNILAKYGITDFKATLAPTEGENVDDRAEQVAE</sequence>
<dbReference type="Proteomes" id="UP000442105">
    <property type="component" value="Unassembled WGS sequence"/>
</dbReference>
<dbReference type="InterPro" id="IPR049280">
    <property type="entry name" value="DUF6852"/>
</dbReference>
<name>A0AA90ZLC8_9BACT</name>
<reference evidence="6" key="1">
    <citation type="submission" date="2019-09" db="EMBL/GenBank/DDBJ databases">
        <title>Distinct polysaccharide growth profiles of human intestinal Prevotella copri isolates.</title>
        <authorList>
            <person name="Fehlner-Peach H."/>
            <person name="Magnabosco C."/>
            <person name="Raghavan V."/>
            <person name="Scher J.U."/>
            <person name="Tett A."/>
            <person name="Cox L.M."/>
            <person name="Gottsegen C."/>
            <person name="Watters A."/>
            <person name="Wiltshire- Gordon J.D."/>
            <person name="Segata N."/>
            <person name="Bonneau R."/>
            <person name="Littman D.R."/>
        </authorList>
    </citation>
    <scope>NUCLEOTIDE SEQUENCE [LARGE SCALE GENOMIC DNA]</scope>
    <source>
        <strain evidence="6">iAQ1179</strain>
    </source>
</reference>
<dbReference type="InterPro" id="IPR049281">
    <property type="entry name" value="BVU_3817-like_C_sf"/>
</dbReference>
<dbReference type="EMBL" id="VZCW01000182">
    <property type="protein sequence ID" value="MQN12529.1"/>
    <property type="molecule type" value="Genomic_DNA"/>
</dbReference>
<reference evidence="5" key="4">
    <citation type="submission" date="2022-12" db="EMBL/GenBank/DDBJ databases">
        <title>Distinct polysaccharide growth profiles of human intestinal Prevotella copri isolates.</title>
        <authorList>
            <person name="Fehlner-Peach H."/>
            <person name="Magnabosco C."/>
            <person name="Raghavan V."/>
            <person name="Scher J.U."/>
            <person name="Tett A."/>
            <person name="Cox L.M."/>
            <person name="Gottsegen C."/>
            <person name="Watters A."/>
            <person name="Wiltshire- Gordon J.D."/>
            <person name="Segata N."/>
            <person name="Bonneau R."/>
            <person name="Littman D.R."/>
        </authorList>
    </citation>
    <scope>NUCLEOTIDE SEQUENCE</scope>
    <source>
        <strain evidence="5">IAQ1179</strain>
    </source>
</reference>
<dbReference type="EMBL" id="JAPDVK010000001">
    <property type="protein sequence ID" value="MCW4126979.1"/>
    <property type="molecule type" value="Genomic_DNA"/>
</dbReference>
<reference evidence="4" key="3">
    <citation type="submission" date="2022-11" db="EMBL/GenBank/DDBJ databases">
        <title>Genomic repertoires linked with pathogenic potency of arthritogenic Prevotella copri isolated from the gut of rheumatoid arthritis patients.</title>
        <authorList>
            <person name="Nii T."/>
            <person name="Maeda Y."/>
            <person name="Motooka D."/>
            <person name="Naito M."/>
            <person name="Matsumoto Y."/>
            <person name="Ogawa T."/>
            <person name="Oguro-Igashira E."/>
            <person name="Kishikawa T."/>
            <person name="Yamashita M."/>
            <person name="Koizumi S."/>
            <person name="Kurakawa T."/>
            <person name="Okumura R."/>
            <person name="Kayama H."/>
            <person name="Murakami M."/>
            <person name="Sakaguchi T."/>
            <person name="Das B."/>
            <person name="Nakamura S."/>
            <person name="Okada Y."/>
            <person name="Kumanogoh A."/>
            <person name="Takeda K."/>
        </authorList>
    </citation>
    <scope>NUCLEOTIDE SEQUENCE</scope>
    <source>
        <strain evidence="4">F3-75</strain>
    </source>
</reference>
<feature type="domain" description="DUF6852" evidence="2">
    <location>
        <begin position="50"/>
        <end position="120"/>
    </location>
</feature>
<dbReference type="AlphaFoldDB" id="A0AA90ZLC8"/>
<comment type="caution">
    <text evidence="5">The sequence shown here is derived from an EMBL/GenBank/DDBJ whole genome shotgun (WGS) entry which is preliminary data.</text>
</comment>
<dbReference type="RefSeq" id="WP_153128383.1">
    <property type="nucleotide sequence ID" value="NZ_CABOGV010000019.1"/>
</dbReference>
<protein>
    <submittedName>
        <fullName evidence="3">DUF5606 domain-containing protein</fullName>
    </submittedName>
</protein>
<dbReference type="EMBL" id="JANDWZ010000012">
    <property type="protein sequence ID" value="MCP9564281.1"/>
    <property type="molecule type" value="Genomic_DNA"/>
</dbReference>
<reference evidence="3" key="2">
    <citation type="submission" date="2022-07" db="EMBL/GenBank/DDBJ databases">
        <title>Prevotella copri.</title>
        <authorList>
            <person name="Yang C."/>
        </authorList>
    </citation>
    <scope>NUCLEOTIDE SEQUENCE</scope>
    <source>
        <strain evidence="3">HF2107</strain>
    </source>
</reference>
<dbReference type="InterPro" id="IPR041218">
    <property type="entry name" value="DUF5606"/>
</dbReference>
<proteinExistence type="predicted"/>
<dbReference type="Gene3D" id="1.10.10.1650">
    <property type="match status" value="1"/>
</dbReference>
<evidence type="ECO:0000259" key="2">
    <source>
        <dbReference type="Pfam" id="PF21186"/>
    </source>
</evidence>
<evidence type="ECO:0000313" key="3">
    <source>
        <dbReference type="EMBL" id="MCP9564281.1"/>
    </source>
</evidence>
<evidence type="ECO:0000313" key="4">
    <source>
        <dbReference type="EMBL" id="MCW4126979.1"/>
    </source>
</evidence>
<gene>
    <name evidence="5" type="ORF">F7D95_06780</name>
    <name evidence="3" type="ORF">NNC64_06830</name>
    <name evidence="4" type="ORF">ONT16_01605</name>
</gene>
<evidence type="ECO:0000313" key="6">
    <source>
        <dbReference type="Proteomes" id="UP000442105"/>
    </source>
</evidence>
<organism evidence="5 6">
    <name type="scientific">Segatella copri</name>
    <dbReference type="NCBI Taxonomy" id="165179"/>
    <lineage>
        <taxon>Bacteria</taxon>
        <taxon>Pseudomonadati</taxon>
        <taxon>Bacteroidota</taxon>
        <taxon>Bacteroidia</taxon>
        <taxon>Bacteroidales</taxon>
        <taxon>Prevotellaceae</taxon>
        <taxon>Segatella</taxon>
    </lineage>
</organism>
<feature type="domain" description="DUF5606" evidence="1">
    <location>
        <begin position="1"/>
        <end position="47"/>
    </location>
</feature>
<dbReference type="Gene3D" id="2.30.30.730">
    <property type="match status" value="1"/>
</dbReference>
<dbReference type="Proteomes" id="UP001209344">
    <property type="component" value="Unassembled WGS sequence"/>
</dbReference>
<accession>A0AA90ZLC8</accession>
<dbReference type="Proteomes" id="UP001205531">
    <property type="component" value="Unassembled WGS sequence"/>
</dbReference>